<dbReference type="PANTHER" id="PTHR43667:SF1">
    <property type="entry name" value="CYCLOPROPANE-FATTY-ACYL-PHOSPHOLIPID SYNTHASE"/>
    <property type="match status" value="1"/>
</dbReference>
<dbReference type="InterPro" id="IPR050723">
    <property type="entry name" value="CFA/CMAS"/>
</dbReference>
<comment type="caution">
    <text evidence="6">The sequence shown here is derived from an EMBL/GenBank/DDBJ whole genome shotgun (WGS) entry which is preliminary data.</text>
</comment>
<accession>A0A1Q8C6I9</accession>
<evidence type="ECO:0000256" key="4">
    <source>
        <dbReference type="ARBA" id="ARBA00022691"/>
    </source>
</evidence>
<sequence length="295" mass="33448">MTGQLEYQGASAEAIRSHYDRGNDFYALWLDETRSYSCAMWAGPDDTLRAAQERKLDYLAEGARAGGAERVLDVGCGWGGMLRRLVDHHRVTEVVGLTLATEQAAHVETFADDRYDVRVQNWVDHVPTPRPGAAPYDAIVSIGAFEHFADFGMTRAARIAAYRRFFDSCHEWLPPGGRLALQTNVKGNNTRLDRTTVKDLLFIVDHIFPESELPWTSEILEASERRFDLVSARNDADHYARTCQEWLDRLVANRAAAVEMVGEERVADYERYLRASVAGFRNRHLGLVRIVFERV</sequence>
<keyword evidence="2 6" id="KW-0489">Methyltransferase</keyword>
<dbReference type="Pfam" id="PF02353">
    <property type="entry name" value="CMAS"/>
    <property type="match status" value="1"/>
</dbReference>
<keyword evidence="5" id="KW-0443">Lipid metabolism</keyword>
<keyword evidence="7" id="KW-1185">Reference proteome</keyword>
<keyword evidence="4" id="KW-0949">S-adenosyl-L-methionine</keyword>
<comment type="similarity">
    <text evidence="1">Belongs to the CFA/CMAS family.</text>
</comment>
<dbReference type="PIRSF" id="PIRSF003085">
    <property type="entry name" value="CMAS"/>
    <property type="match status" value="1"/>
</dbReference>
<evidence type="ECO:0000256" key="2">
    <source>
        <dbReference type="ARBA" id="ARBA00022603"/>
    </source>
</evidence>
<evidence type="ECO:0000256" key="5">
    <source>
        <dbReference type="ARBA" id="ARBA00023098"/>
    </source>
</evidence>
<dbReference type="OrthoDB" id="9782855at2"/>
<dbReference type="GO" id="GO:0008168">
    <property type="term" value="F:methyltransferase activity"/>
    <property type="evidence" value="ECO:0007669"/>
    <property type="project" value="UniProtKB-KW"/>
</dbReference>
<dbReference type="PANTHER" id="PTHR43667">
    <property type="entry name" value="CYCLOPROPANE-FATTY-ACYL-PHOSPHOLIPID SYNTHASE"/>
    <property type="match status" value="1"/>
</dbReference>
<dbReference type="InterPro" id="IPR029063">
    <property type="entry name" value="SAM-dependent_MTases_sf"/>
</dbReference>
<keyword evidence="3 6" id="KW-0808">Transferase</keyword>
<gene>
    <name evidence="6" type="ORF">BU204_32300</name>
</gene>
<dbReference type="AlphaFoldDB" id="A0A1Q8C6I9"/>
<dbReference type="CDD" id="cd02440">
    <property type="entry name" value="AdoMet_MTases"/>
    <property type="match status" value="1"/>
</dbReference>
<proteinExistence type="inferred from homology"/>
<dbReference type="EMBL" id="MSIE01000080">
    <property type="protein sequence ID" value="OLF09962.1"/>
    <property type="molecule type" value="Genomic_DNA"/>
</dbReference>
<evidence type="ECO:0000313" key="6">
    <source>
        <dbReference type="EMBL" id="OLF09962.1"/>
    </source>
</evidence>
<dbReference type="InterPro" id="IPR003333">
    <property type="entry name" value="CMAS"/>
</dbReference>
<evidence type="ECO:0000256" key="1">
    <source>
        <dbReference type="ARBA" id="ARBA00010815"/>
    </source>
</evidence>
<dbReference type="GO" id="GO:0032259">
    <property type="term" value="P:methylation"/>
    <property type="evidence" value="ECO:0007669"/>
    <property type="project" value="UniProtKB-KW"/>
</dbReference>
<dbReference type="STRING" id="1912961.BU204_32300"/>
<dbReference type="SUPFAM" id="SSF53335">
    <property type="entry name" value="S-adenosyl-L-methionine-dependent methyltransferases"/>
    <property type="match status" value="1"/>
</dbReference>
<dbReference type="Proteomes" id="UP000185596">
    <property type="component" value="Unassembled WGS sequence"/>
</dbReference>
<reference evidence="6 7" key="1">
    <citation type="submission" date="2016-12" db="EMBL/GenBank/DDBJ databases">
        <title>The draft genome sequence of Actinophytocola sp. 11-183.</title>
        <authorList>
            <person name="Wang W."/>
            <person name="Yuan L."/>
        </authorList>
    </citation>
    <scope>NUCLEOTIDE SEQUENCE [LARGE SCALE GENOMIC DNA]</scope>
    <source>
        <strain evidence="6 7">11-183</strain>
    </source>
</reference>
<dbReference type="Gene3D" id="3.40.50.150">
    <property type="entry name" value="Vaccinia Virus protein VP39"/>
    <property type="match status" value="1"/>
</dbReference>
<dbReference type="GO" id="GO:0008610">
    <property type="term" value="P:lipid biosynthetic process"/>
    <property type="evidence" value="ECO:0007669"/>
    <property type="project" value="InterPro"/>
</dbReference>
<dbReference type="RefSeq" id="WP_075129591.1">
    <property type="nucleotide sequence ID" value="NZ_MSIE01000080.1"/>
</dbReference>
<evidence type="ECO:0000256" key="3">
    <source>
        <dbReference type="ARBA" id="ARBA00022679"/>
    </source>
</evidence>
<evidence type="ECO:0000313" key="7">
    <source>
        <dbReference type="Proteomes" id="UP000185596"/>
    </source>
</evidence>
<protein>
    <submittedName>
        <fullName evidence="6">SAM-dependent methyltransferase</fullName>
    </submittedName>
</protein>
<name>A0A1Q8C6I9_9PSEU</name>
<organism evidence="6 7">
    <name type="scientific">Actinophytocola xanthii</name>
    <dbReference type="NCBI Taxonomy" id="1912961"/>
    <lineage>
        <taxon>Bacteria</taxon>
        <taxon>Bacillati</taxon>
        <taxon>Actinomycetota</taxon>
        <taxon>Actinomycetes</taxon>
        <taxon>Pseudonocardiales</taxon>
        <taxon>Pseudonocardiaceae</taxon>
    </lineage>
</organism>